<dbReference type="PRINTS" id="PR00455">
    <property type="entry name" value="HTHTETR"/>
</dbReference>
<dbReference type="OrthoDB" id="7185252at2"/>
<evidence type="ECO:0000256" key="1">
    <source>
        <dbReference type="ARBA" id="ARBA00023015"/>
    </source>
</evidence>
<protein>
    <submittedName>
        <fullName evidence="6">TetR family transcriptional regulator</fullName>
    </submittedName>
</protein>
<dbReference type="Gene3D" id="1.10.10.60">
    <property type="entry name" value="Homeodomain-like"/>
    <property type="match status" value="1"/>
</dbReference>
<feature type="domain" description="HTH tetR-type" evidence="5">
    <location>
        <begin position="23"/>
        <end position="83"/>
    </location>
</feature>
<evidence type="ECO:0000256" key="2">
    <source>
        <dbReference type="ARBA" id="ARBA00023125"/>
    </source>
</evidence>
<evidence type="ECO:0000256" key="4">
    <source>
        <dbReference type="PROSITE-ProRule" id="PRU00335"/>
    </source>
</evidence>
<dbReference type="PANTHER" id="PTHR30055:SF234">
    <property type="entry name" value="HTH-TYPE TRANSCRIPTIONAL REGULATOR BETI"/>
    <property type="match status" value="1"/>
</dbReference>
<keyword evidence="7" id="KW-1185">Reference proteome</keyword>
<name>A0A317PT29_9HYPH</name>
<dbReference type="InterPro" id="IPR041490">
    <property type="entry name" value="KstR2_TetR_C"/>
</dbReference>
<dbReference type="GO" id="GO:0000976">
    <property type="term" value="F:transcription cis-regulatory region binding"/>
    <property type="evidence" value="ECO:0007669"/>
    <property type="project" value="TreeGrafter"/>
</dbReference>
<evidence type="ECO:0000256" key="3">
    <source>
        <dbReference type="ARBA" id="ARBA00023163"/>
    </source>
</evidence>
<dbReference type="InterPro" id="IPR036271">
    <property type="entry name" value="Tet_transcr_reg_TetR-rel_C_sf"/>
</dbReference>
<gene>
    <name evidence="6" type="ORF">DFR52_101614</name>
</gene>
<keyword evidence="3" id="KW-0804">Transcription</keyword>
<dbReference type="AlphaFoldDB" id="A0A317PT29"/>
<dbReference type="GO" id="GO:0003700">
    <property type="term" value="F:DNA-binding transcription factor activity"/>
    <property type="evidence" value="ECO:0007669"/>
    <property type="project" value="TreeGrafter"/>
</dbReference>
<dbReference type="PROSITE" id="PS50977">
    <property type="entry name" value="HTH_TETR_2"/>
    <property type="match status" value="1"/>
</dbReference>
<evidence type="ECO:0000313" key="7">
    <source>
        <dbReference type="Proteomes" id="UP000246352"/>
    </source>
</evidence>
<dbReference type="InterPro" id="IPR001647">
    <property type="entry name" value="HTH_TetR"/>
</dbReference>
<accession>A0A317PT29</accession>
<reference evidence="6 7" key="1">
    <citation type="submission" date="2018-05" db="EMBL/GenBank/DDBJ databases">
        <title>Genomic Encyclopedia of Type Strains, Phase IV (KMG-IV): sequencing the most valuable type-strain genomes for metagenomic binning, comparative biology and taxonomic classification.</title>
        <authorList>
            <person name="Goeker M."/>
        </authorList>
    </citation>
    <scope>NUCLEOTIDE SEQUENCE [LARGE SCALE GENOMIC DNA]</scope>
    <source>
        <strain evidence="6 7">DSM 16791</strain>
    </source>
</reference>
<organism evidence="6 7">
    <name type="scientific">Hoeflea marina</name>
    <dbReference type="NCBI Taxonomy" id="274592"/>
    <lineage>
        <taxon>Bacteria</taxon>
        <taxon>Pseudomonadati</taxon>
        <taxon>Pseudomonadota</taxon>
        <taxon>Alphaproteobacteria</taxon>
        <taxon>Hyphomicrobiales</taxon>
        <taxon>Rhizobiaceae</taxon>
        <taxon>Hoeflea</taxon>
    </lineage>
</organism>
<dbReference type="Pfam" id="PF00440">
    <property type="entry name" value="TetR_N"/>
    <property type="match status" value="1"/>
</dbReference>
<evidence type="ECO:0000259" key="5">
    <source>
        <dbReference type="PROSITE" id="PS50977"/>
    </source>
</evidence>
<dbReference type="Pfam" id="PF17932">
    <property type="entry name" value="TetR_C_24"/>
    <property type="match status" value="1"/>
</dbReference>
<dbReference type="Proteomes" id="UP000246352">
    <property type="component" value="Unassembled WGS sequence"/>
</dbReference>
<proteinExistence type="predicted"/>
<dbReference type="InterPro" id="IPR009057">
    <property type="entry name" value="Homeodomain-like_sf"/>
</dbReference>
<dbReference type="RefSeq" id="WP_158284841.1">
    <property type="nucleotide sequence ID" value="NZ_QGTR01000001.1"/>
</dbReference>
<dbReference type="SUPFAM" id="SSF46689">
    <property type="entry name" value="Homeodomain-like"/>
    <property type="match status" value="1"/>
</dbReference>
<dbReference type="Gene3D" id="1.10.357.10">
    <property type="entry name" value="Tetracycline Repressor, domain 2"/>
    <property type="match status" value="1"/>
</dbReference>
<keyword evidence="2 4" id="KW-0238">DNA-binding</keyword>
<evidence type="ECO:0000313" key="6">
    <source>
        <dbReference type="EMBL" id="PWW03925.1"/>
    </source>
</evidence>
<dbReference type="EMBL" id="QGTR01000001">
    <property type="protein sequence ID" value="PWW03925.1"/>
    <property type="molecule type" value="Genomic_DNA"/>
</dbReference>
<dbReference type="InterPro" id="IPR050109">
    <property type="entry name" value="HTH-type_TetR-like_transc_reg"/>
</dbReference>
<feature type="DNA-binding region" description="H-T-H motif" evidence="4">
    <location>
        <begin position="46"/>
        <end position="65"/>
    </location>
</feature>
<keyword evidence="1" id="KW-0805">Transcription regulation</keyword>
<dbReference type="PANTHER" id="PTHR30055">
    <property type="entry name" value="HTH-TYPE TRANSCRIPTIONAL REGULATOR RUTR"/>
    <property type="match status" value="1"/>
</dbReference>
<sequence length="225" mass="25432">MQTTTGMMAAAQPSKYRRQADAGLSRMEIMEGAALCFEERGFAATSLDHVAARIRSTKGRIYHHYGSKAELFLDVFRAGMMMNFAAIEPILAADMPAIDRLKALVKAHVLSVIRTKPFQNVVWEGVDMLRQGAMRDREHDELTDLARLRDDYAVHFQEVLDRAREAGDIRYRTVKIALNTLFMCMNGPIIWFTPRDGQGEDEIEAIADECVLYAMRLLNYAGDLP</sequence>
<comment type="caution">
    <text evidence="6">The sequence shown here is derived from an EMBL/GenBank/DDBJ whole genome shotgun (WGS) entry which is preliminary data.</text>
</comment>
<dbReference type="SUPFAM" id="SSF48498">
    <property type="entry name" value="Tetracyclin repressor-like, C-terminal domain"/>
    <property type="match status" value="1"/>
</dbReference>